<keyword evidence="2" id="KW-0472">Membrane</keyword>
<feature type="region of interest" description="Disordered" evidence="1">
    <location>
        <begin position="1185"/>
        <end position="1266"/>
    </location>
</feature>
<protein>
    <submittedName>
        <fullName evidence="3">Uncharacterized protein</fullName>
    </submittedName>
</protein>
<feature type="compositionally biased region" description="Polar residues" evidence="1">
    <location>
        <begin position="434"/>
        <end position="443"/>
    </location>
</feature>
<dbReference type="OrthoDB" id="6455190at2759"/>
<feature type="compositionally biased region" description="Polar residues" evidence="1">
    <location>
        <begin position="1568"/>
        <end position="1580"/>
    </location>
</feature>
<dbReference type="EMBL" id="BMAO01030720">
    <property type="protein sequence ID" value="GFQ69890.1"/>
    <property type="molecule type" value="Genomic_DNA"/>
</dbReference>
<proteinExistence type="predicted"/>
<reference evidence="3" key="1">
    <citation type="submission" date="2020-07" db="EMBL/GenBank/DDBJ databases">
        <title>Multicomponent nature underlies the extraordinary mechanical properties of spider dragline silk.</title>
        <authorList>
            <person name="Kono N."/>
            <person name="Nakamura H."/>
            <person name="Mori M."/>
            <person name="Yoshida Y."/>
            <person name="Ohtoshi R."/>
            <person name="Malay A.D."/>
            <person name="Moran D.A.P."/>
            <person name="Tomita M."/>
            <person name="Numata K."/>
            <person name="Arakawa K."/>
        </authorList>
    </citation>
    <scope>NUCLEOTIDE SEQUENCE</scope>
</reference>
<feature type="region of interest" description="Disordered" evidence="1">
    <location>
        <begin position="1659"/>
        <end position="1690"/>
    </location>
</feature>
<keyword evidence="2" id="KW-0812">Transmembrane</keyword>
<accession>A0A8X6KA35</accession>
<evidence type="ECO:0000256" key="1">
    <source>
        <dbReference type="SAM" id="MobiDB-lite"/>
    </source>
</evidence>
<evidence type="ECO:0000313" key="3">
    <source>
        <dbReference type="EMBL" id="GFQ69890.1"/>
    </source>
</evidence>
<keyword evidence="2" id="KW-1133">Transmembrane helix</keyword>
<feature type="compositionally biased region" description="Basic and acidic residues" evidence="1">
    <location>
        <begin position="1300"/>
        <end position="1339"/>
    </location>
</feature>
<comment type="caution">
    <text evidence="3">The sequence shown here is derived from an EMBL/GenBank/DDBJ whole genome shotgun (WGS) entry which is preliminary data.</text>
</comment>
<feature type="compositionally biased region" description="Basic and acidic residues" evidence="1">
    <location>
        <begin position="1232"/>
        <end position="1263"/>
    </location>
</feature>
<feature type="compositionally biased region" description="Basic and acidic residues" evidence="1">
    <location>
        <begin position="1185"/>
        <end position="1205"/>
    </location>
</feature>
<feature type="compositionally biased region" description="Basic residues" evidence="1">
    <location>
        <begin position="1673"/>
        <end position="1690"/>
    </location>
</feature>
<evidence type="ECO:0000256" key="2">
    <source>
        <dbReference type="SAM" id="Phobius"/>
    </source>
</evidence>
<organism evidence="3 4">
    <name type="scientific">Trichonephila clavata</name>
    <name type="common">Joro spider</name>
    <name type="synonym">Nephila clavata</name>
    <dbReference type="NCBI Taxonomy" id="2740835"/>
    <lineage>
        <taxon>Eukaryota</taxon>
        <taxon>Metazoa</taxon>
        <taxon>Ecdysozoa</taxon>
        <taxon>Arthropoda</taxon>
        <taxon>Chelicerata</taxon>
        <taxon>Arachnida</taxon>
        <taxon>Araneae</taxon>
        <taxon>Araneomorphae</taxon>
        <taxon>Entelegynae</taxon>
        <taxon>Araneoidea</taxon>
        <taxon>Nephilidae</taxon>
        <taxon>Trichonephila</taxon>
    </lineage>
</organism>
<feature type="transmembrane region" description="Helical" evidence="2">
    <location>
        <begin position="1100"/>
        <end position="1123"/>
    </location>
</feature>
<feature type="compositionally biased region" description="Basic and acidic residues" evidence="1">
    <location>
        <begin position="1546"/>
        <end position="1567"/>
    </location>
</feature>
<dbReference type="Proteomes" id="UP000887116">
    <property type="component" value="Unassembled WGS sequence"/>
</dbReference>
<feature type="region of interest" description="Disordered" evidence="1">
    <location>
        <begin position="1281"/>
        <end position="1634"/>
    </location>
</feature>
<sequence>MEIFLGKVNWPIGNTGFLSDVRKKNFDYQRPNPPNRIAKYLGSNKSPSEELNHAQKHNAFEFPKKINSDADDVSHLSNSIRYNSFSDHGSLFQAAPHNPFIGKVLDNRPIVGLKKDIKADQESELEHINHKRDLKHFPVRQRNLREPSKLKLRMFLPNKVRILERSNNIEDFNTPKNFHSEPKKEDIDPEKEFDDLGTQTDFESMEKSYPKNSPLAAVEEQGDKKYVPRPTYEEQEIQNDMSPTDIEEEEDQKQTPSSTFEEQQNQKRTPSPAFEEQENQKHTPPSAFEMKNQKHTPSSIFEEQKNQKHTPPSTFEEQKNQKPVLPSTFEEQTNEKHTPLSAFEEQENKKHVPPSAFKEQKNQKHTPPSVFEEQESQKSIPPSAFEQNNQKHTPSSIFKKQKNQKNISPSALEEEENQKHISSSAFEEQKNQEHTTSSTFEEQVNQKHIPPSSFEEQKNQEHTPPPALEEQENQKLIPPSSFEEQKNQKHTPLAALEEQENQKHMPSPALEEQENQKHILPSTFEEQKNHKHTPSSALEEQGNQKFIPASAFEEQTNHKHTPSTVFEEQVNQKHIPMAAFEEQKNQKHTPSSSFEEQENQKSIPPSAFEEQEIQKHIPLSVFEEKENQNYILPSTLAEQGDQKLTPKMNFSKEHGNQNFTQDEQKHIPSTATTEQDNQNHIPVKEQDNQTFTLHTIFKEQDKQKHMFSTVSIEQGIKNHIASSSSLEQDAQKLIPTSSFEGDVQKLIPASSSFEEDVQKHIPASSSFEQDAPNHIPASSSFEQDAQKYVTTPIFKEDYQDYVPISAYEELYKQSLIPKTAVYESDSEKHTPSLILQEQDDQKYVVSSIFQEEDNQITVSMAPYYAQDINETIYNTTSTDIPSFNGSDLKYFISKPDITTLELKETLPEKSENNSVIKGNGKKVIQLGPAHIEIGTDMSPGQLKFRLFSPNGSNISLSVGRKSLGEFRISDGSKVKNSRGKSENRRDKGIRIKMADKMMNETEENLSHLGSKQHELILSLSDLQRAQNMKDVLKMAKPLFKLGDRVSWKLKQGVGDAKYIEIGKLFKTTEGSNDVFYVSDKKGNVEMCESRLKETFKSNSIAIAFILILIMVILVLFLYALYFVGKKSNNKRGYTKLIPQEESHDKVAVTIDTPVEESEGEERKKRTFKEAVRLVQMIRKKIEKLADEERGSGEELTTEKEDESRPESLIIESGRSRKSLEPKKLPTENIETAIEKFVEDKPSTELVKPDSGDSDNEQLKERSSKASPVTRIFDWVKDRGSRASKTLITGRNHVSSSRSRKSFEPQKLQAEKTETVEEENKPDKSDSVDSDNDQLKERSSKASPVTRIFDWVKDRGSRTSKTLTADRNHVSSNRSRKSLESKKLQAEIPETEIEEEDKPDKSDSGDCDNVQLKERSSKASPVTRIFDWVKDRGSRTSKTLTADRNHVSSSRSRKSLEPKKFQTENIETLIEEENKPEKSSSVDSDNDQLRERSSKTPQVIRTIDSLKHRGSRSFKNHITDGNRIFSGRSRKSMEPKKLQAESTETAMKVENEPDKSDSDIEQLKERSSETPQETRTFNRGSRTSKNHIYKGKEYHHKDDIPKEPIEQHSVQDEVKKHQQEKLPQSSERFLKRDSTKSRVYDVIKMPPYYTSESNQVLQIADESDSEAETLSKPKTTRKRSRQKTRASLKKSKSSLDLQTLISTVETSDEGTIRAGPEELRTKMISTGEIKEIDSMLLGADWTQFVYCKDPSKVQSEEDMSFLLQEDLDKDIVKVDIPTKTKNDSTKSLEKEVGMSLRNAESVIRRGRPIAKNDFIYR</sequence>
<feature type="region of interest" description="Disordered" evidence="1">
    <location>
        <begin position="171"/>
        <end position="542"/>
    </location>
</feature>
<gene>
    <name evidence="3" type="primary">NCL1_43342</name>
    <name evidence="3" type="ORF">TNCT_260611</name>
</gene>
<feature type="compositionally biased region" description="Basic and acidic residues" evidence="1">
    <location>
        <begin position="1213"/>
        <end position="1225"/>
    </location>
</feature>
<feature type="compositionally biased region" description="Polar residues" evidence="1">
    <location>
        <begin position="254"/>
        <end position="269"/>
    </location>
</feature>
<feature type="region of interest" description="Disordered" evidence="1">
    <location>
        <begin position="580"/>
        <end position="609"/>
    </location>
</feature>
<feature type="compositionally biased region" description="Polar residues" evidence="1">
    <location>
        <begin position="377"/>
        <end position="409"/>
    </location>
</feature>
<evidence type="ECO:0000313" key="4">
    <source>
        <dbReference type="Proteomes" id="UP000887116"/>
    </source>
</evidence>
<feature type="compositionally biased region" description="Basic and acidic residues" evidence="1">
    <location>
        <begin position="1589"/>
        <end position="1619"/>
    </location>
</feature>
<keyword evidence="4" id="KW-1185">Reference proteome</keyword>
<feature type="compositionally biased region" description="Polar residues" evidence="1">
    <location>
        <begin position="1282"/>
        <end position="1296"/>
    </location>
</feature>
<name>A0A8X6KA35_TRICU</name>